<sequence length="366" mass="40332">MKTQTLNVGLVGFGMAGRTFHAPLVAAAPWLELSAVVSGDAAKVQAVYPGMTVHDRSQTLFADPEIDLVVIATPNEWHFPLAKAALAAGKHVVVDKPMAVSLAEARQLKTLAENAQRLLSVFHNRRWDNDFLTLKALFERGDLGRITALESRFDRFRPHVGDRWREHHRPGSGVWFDLGPHLLDQARELFGMPRAILLELSNARDGAEIDDDFLAVLDYDAGPRVTLSASSLIAEPTPRFAVHGTRGSFTKYGLDPQEDWLKAGAIPEPGWGVDETPARLMLDEGQGEEIDLVRHELPCEAGDYRAYYDAIAETLLHGTPPPVTAESALDTMALLEAGLDSYRQGRWVKLKEGNGARRRLLHGKGE</sequence>
<evidence type="ECO:0000259" key="4">
    <source>
        <dbReference type="Pfam" id="PF02894"/>
    </source>
</evidence>
<accession>A0A4Y4F1M8</accession>
<dbReference type="InterPro" id="IPR051317">
    <property type="entry name" value="Gfo/Idh/MocA_oxidoreduct"/>
</dbReference>
<dbReference type="PANTHER" id="PTHR43708:SF5">
    <property type="entry name" value="CONSERVED EXPRESSED OXIDOREDUCTASE (EUROFUNG)-RELATED"/>
    <property type="match status" value="1"/>
</dbReference>
<dbReference type="Gene3D" id="3.40.50.720">
    <property type="entry name" value="NAD(P)-binding Rossmann-like Domain"/>
    <property type="match status" value="1"/>
</dbReference>
<dbReference type="OrthoDB" id="9774191at2"/>
<feature type="domain" description="Gfo/Idh/MocA-like oxidoreductase N-terminal" evidence="3">
    <location>
        <begin position="6"/>
        <end position="123"/>
    </location>
</feature>
<evidence type="ECO:0000256" key="2">
    <source>
        <dbReference type="ARBA" id="ARBA00023002"/>
    </source>
</evidence>
<proteinExistence type="inferred from homology"/>
<evidence type="ECO:0000259" key="3">
    <source>
        <dbReference type="Pfam" id="PF01408"/>
    </source>
</evidence>
<evidence type="ECO:0000313" key="5">
    <source>
        <dbReference type="EMBL" id="GED23286.1"/>
    </source>
</evidence>
<dbReference type="EMBL" id="BJOC01000031">
    <property type="protein sequence ID" value="GED23286.1"/>
    <property type="molecule type" value="Genomic_DNA"/>
</dbReference>
<dbReference type="InterPro" id="IPR000683">
    <property type="entry name" value="Gfo/Idh/MocA-like_OxRdtase_N"/>
</dbReference>
<comment type="similarity">
    <text evidence="1">Belongs to the Gfo/Idh/MocA family.</text>
</comment>
<gene>
    <name evidence="5" type="ORF">HHA01_22630</name>
</gene>
<dbReference type="NCBIfam" id="NF008607">
    <property type="entry name" value="PRK11579.1"/>
    <property type="match status" value="1"/>
</dbReference>
<keyword evidence="6" id="KW-1185">Reference proteome</keyword>
<comment type="caution">
    <text evidence="5">The sequence shown here is derived from an EMBL/GenBank/DDBJ whole genome shotgun (WGS) entry which is preliminary data.</text>
</comment>
<dbReference type="Gene3D" id="3.30.360.10">
    <property type="entry name" value="Dihydrodipicolinate Reductase, domain 2"/>
    <property type="match status" value="1"/>
</dbReference>
<reference evidence="5 6" key="1">
    <citation type="submission" date="2019-06" db="EMBL/GenBank/DDBJ databases">
        <title>Whole genome shotgun sequence of Halomonas halmophila NBRC 15537.</title>
        <authorList>
            <person name="Hosoyama A."/>
            <person name="Uohara A."/>
            <person name="Ohji S."/>
            <person name="Ichikawa N."/>
        </authorList>
    </citation>
    <scope>NUCLEOTIDE SEQUENCE [LARGE SCALE GENOMIC DNA]</scope>
    <source>
        <strain evidence="5 6">NBRC 15537</strain>
    </source>
</reference>
<dbReference type="AlphaFoldDB" id="A0A4Y4F1M8"/>
<dbReference type="PANTHER" id="PTHR43708">
    <property type="entry name" value="CONSERVED EXPRESSED OXIDOREDUCTASE (EUROFUNG)"/>
    <property type="match status" value="1"/>
</dbReference>
<name>A0A4Y4F1M8_9GAMM</name>
<dbReference type="SUPFAM" id="SSF51735">
    <property type="entry name" value="NAD(P)-binding Rossmann-fold domains"/>
    <property type="match status" value="1"/>
</dbReference>
<dbReference type="InterPro" id="IPR036291">
    <property type="entry name" value="NAD(P)-bd_dom_sf"/>
</dbReference>
<dbReference type="RefSeq" id="WP_141320821.1">
    <property type="nucleotide sequence ID" value="NZ_BJOC01000031.1"/>
</dbReference>
<protein>
    <submittedName>
        <fullName evidence="5">Oxidoreductase</fullName>
    </submittedName>
</protein>
<dbReference type="Proteomes" id="UP000319812">
    <property type="component" value="Unassembled WGS sequence"/>
</dbReference>
<dbReference type="GO" id="GO:0016491">
    <property type="term" value="F:oxidoreductase activity"/>
    <property type="evidence" value="ECO:0007669"/>
    <property type="project" value="UniProtKB-KW"/>
</dbReference>
<evidence type="ECO:0000313" key="6">
    <source>
        <dbReference type="Proteomes" id="UP000319812"/>
    </source>
</evidence>
<dbReference type="Pfam" id="PF02894">
    <property type="entry name" value="GFO_IDH_MocA_C"/>
    <property type="match status" value="1"/>
</dbReference>
<dbReference type="GO" id="GO:0000166">
    <property type="term" value="F:nucleotide binding"/>
    <property type="evidence" value="ECO:0007669"/>
    <property type="project" value="InterPro"/>
</dbReference>
<organism evidence="5 6">
    <name type="scientific">Halomonas halmophila</name>
    <dbReference type="NCBI Taxonomy" id="252"/>
    <lineage>
        <taxon>Bacteria</taxon>
        <taxon>Pseudomonadati</taxon>
        <taxon>Pseudomonadota</taxon>
        <taxon>Gammaproteobacteria</taxon>
        <taxon>Oceanospirillales</taxon>
        <taxon>Halomonadaceae</taxon>
        <taxon>Halomonas</taxon>
    </lineage>
</organism>
<dbReference type="InterPro" id="IPR004104">
    <property type="entry name" value="Gfo/Idh/MocA-like_OxRdtase_C"/>
</dbReference>
<evidence type="ECO:0000256" key="1">
    <source>
        <dbReference type="ARBA" id="ARBA00010928"/>
    </source>
</evidence>
<keyword evidence="2" id="KW-0560">Oxidoreductase</keyword>
<feature type="domain" description="Gfo/Idh/MocA-like oxidoreductase C-terminal" evidence="4">
    <location>
        <begin position="135"/>
        <end position="350"/>
    </location>
</feature>
<dbReference type="Pfam" id="PF01408">
    <property type="entry name" value="GFO_IDH_MocA"/>
    <property type="match status" value="1"/>
</dbReference>